<sequence length="137" mass="16024">MTSIELKNHPVWHDLSEILQNIDANTLAKEHLSLCNYKVCGYWDEQDKYYEEITLPRTLEAELTSSSIGITHNKRFLQLKFILTVSRNGVEDNLSPNNRQSIGDLELIYDENLEFIDENWQLDIDSPYLDIQHALQE</sequence>
<dbReference type="OrthoDB" id="485451at2"/>
<dbReference type="EMBL" id="ANNX02000045">
    <property type="protein sequence ID" value="KYC37797.1"/>
    <property type="molecule type" value="Genomic_DNA"/>
</dbReference>
<organism evidence="1 2">
    <name type="scientific">Scytonema hofmannii PCC 7110</name>
    <dbReference type="NCBI Taxonomy" id="128403"/>
    <lineage>
        <taxon>Bacteria</taxon>
        <taxon>Bacillati</taxon>
        <taxon>Cyanobacteriota</taxon>
        <taxon>Cyanophyceae</taxon>
        <taxon>Nostocales</taxon>
        <taxon>Scytonemataceae</taxon>
        <taxon>Scytonema</taxon>
    </lineage>
</organism>
<reference evidence="1 2" key="1">
    <citation type="journal article" date="2013" name="Genome Biol. Evol.">
        <title>Genomes of Stigonematalean cyanobacteria (subsection V) and the evolution of oxygenic photosynthesis from prokaryotes to plastids.</title>
        <authorList>
            <person name="Dagan T."/>
            <person name="Roettger M."/>
            <person name="Stucken K."/>
            <person name="Landan G."/>
            <person name="Koch R."/>
            <person name="Major P."/>
            <person name="Gould S.B."/>
            <person name="Goremykin V.V."/>
            <person name="Rippka R."/>
            <person name="Tandeau de Marsac N."/>
            <person name="Gugger M."/>
            <person name="Lockhart P.J."/>
            <person name="Allen J.F."/>
            <person name="Brune I."/>
            <person name="Maus I."/>
            <person name="Puhler A."/>
            <person name="Martin W.F."/>
        </authorList>
    </citation>
    <scope>NUCLEOTIDE SEQUENCE [LARGE SCALE GENOMIC DNA]</scope>
    <source>
        <strain evidence="1 2">PCC 7110</strain>
    </source>
</reference>
<dbReference type="RefSeq" id="WP_017743228.1">
    <property type="nucleotide sequence ID" value="NZ_KQ976354.1"/>
</dbReference>
<keyword evidence="2" id="KW-1185">Reference proteome</keyword>
<protein>
    <submittedName>
        <fullName evidence="1">Uncharacterized protein</fullName>
    </submittedName>
</protein>
<comment type="caution">
    <text evidence="1">The sequence shown here is derived from an EMBL/GenBank/DDBJ whole genome shotgun (WGS) entry which is preliminary data.</text>
</comment>
<name>A0A139WZA4_9CYAN</name>
<evidence type="ECO:0000313" key="1">
    <source>
        <dbReference type="EMBL" id="KYC37797.1"/>
    </source>
</evidence>
<proteinExistence type="predicted"/>
<dbReference type="Proteomes" id="UP000076925">
    <property type="component" value="Unassembled WGS sequence"/>
</dbReference>
<dbReference type="AlphaFoldDB" id="A0A139WZA4"/>
<accession>A0A139WZA4</accession>
<evidence type="ECO:0000313" key="2">
    <source>
        <dbReference type="Proteomes" id="UP000076925"/>
    </source>
</evidence>
<dbReference type="STRING" id="128403.WA1_04605"/>
<gene>
    <name evidence="1" type="ORF">WA1_04605</name>
</gene>